<reference evidence="2" key="1">
    <citation type="journal article" date="2020" name="mSystems">
        <title>Genome- and Community-Level Interaction Insights into Carbon Utilization and Element Cycling Functions of Hydrothermarchaeota in Hydrothermal Sediment.</title>
        <authorList>
            <person name="Zhou Z."/>
            <person name="Liu Y."/>
            <person name="Xu W."/>
            <person name="Pan J."/>
            <person name="Luo Z.H."/>
            <person name="Li M."/>
        </authorList>
    </citation>
    <scope>NUCLEOTIDE SEQUENCE [LARGE SCALE GENOMIC DNA]</scope>
    <source>
        <strain evidence="2">SpSt-906</strain>
    </source>
</reference>
<dbReference type="PANTHER" id="PTHR38430:SF1">
    <property type="entry name" value="PROTEIN-ARGININE KINASE ACTIVATOR PROTEIN"/>
    <property type="match status" value="1"/>
</dbReference>
<dbReference type="InterPro" id="IPR001943">
    <property type="entry name" value="UVR_dom"/>
</dbReference>
<dbReference type="PIRSF" id="PIRSF015034">
    <property type="entry name" value="YacH"/>
    <property type="match status" value="1"/>
</dbReference>
<dbReference type="GO" id="GO:1990169">
    <property type="term" value="P:stress response to copper ion"/>
    <property type="evidence" value="ECO:0007669"/>
    <property type="project" value="TreeGrafter"/>
</dbReference>
<feature type="domain" description="UVR" evidence="1">
    <location>
        <begin position="109"/>
        <end position="144"/>
    </location>
</feature>
<comment type="caution">
    <text evidence="2">The sequence shown here is derived from an EMBL/GenBank/DDBJ whole genome shotgun (WGS) entry which is preliminary data.</text>
</comment>
<gene>
    <name evidence="2" type="ORF">ENX07_00700</name>
</gene>
<dbReference type="GO" id="GO:0046870">
    <property type="term" value="F:cadmium ion binding"/>
    <property type="evidence" value="ECO:0007669"/>
    <property type="project" value="TreeGrafter"/>
</dbReference>
<dbReference type="PROSITE" id="PS50151">
    <property type="entry name" value="UVR"/>
    <property type="match status" value="1"/>
</dbReference>
<dbReference type="GO" id="GO:0050897">
    <property type="term" value="F:cobalt ion binding"/>
    <property type="evidence" value="ECO:0007669"/>
    <property type="project" value="TreeGrafter"/>
</dbReference>
<proteinExistence type="predicted"/>
<organism evidence="2">
    <name type="scientific">candidate division WOR-3 bacterium</name>
    <dbReference type="NCBI Taxonomy" id="2052148"/>
    <lineage>
        <taxon>Bacteria</taxon>
        <taxon>Bacteria division WOR-3</taxon>
    </lineage>
</organism>
<name>A0A7C3UVM5_UNCW3</name>
<dbReference type="GO" id="GO:0008270">
    <property type="term" value="F:zinc ion binding"/>
    <property type="evidence" value="ECO:0007669"/>
    <property type="project" value="TreeGrafter"/>
</dbReference>
<dbReference type="EMBL" id="DTMQ01000009">
    <property type="protein sequence ID" value="HGE98581.1"/>
    <property type="molecule type" value="Genomic_DNA"/>
</dbReference>
<dbReference type="PANTHER" id="PTHR38430">
    <property type="entry name" value="PROTEIN-ARGININE KINASE ACTIVATOR PROTEIN"/>
    <property type="match status" value="1"/>
</dbReference>
<evidence type="ECO:0000313" key="2">
    <source>
        <dbReference type="EMBL" id="HGE98581.1"/>
    </source>
</evidence>
<protein>
    <recommendedName>
        <fullName evidence="1">UVR domain-containing protein</fullName>
    </recommendedName>
</protein>
<sequence>MKCDKCKKNEAVLNIFEIEKDGVKLVRHLCEECAKTEGIDDKISTPIVMEPCPRCGSTYDEVFEKMEFGCDECYRHFRPILSNIFKKIQNSEKFGGKVIKQVNEALLIKMKLRNLKKKLEKLIELEDYEEAVKVRDKIAKYEDELKIYENN</sequence>
<evidence type="ECO:0000259" key="1">
    <source>
        <dbReference type="PROSITE" id="PS50151"/>
    </source>
</evidence>
<accession>A0A7C3UVM5</accession>
<dbReference type="GO" id="GO:0005507">
    <property type="term" value="F:copper ion binding"/>
    <property type="evidence" value="ECO:0007669"/>
    <property type="project" value="TreeGrafter"/>
</dbReference>
<dbReference type="Pfam" id="PF02151">
    <property type="entry name" value="UVR"/>
    <property type="match status" value="1"/>
</dbReference>
<dbReference type="AlphaFoldDB" id="A0A7C3UVM5"/>
<dbReference type="InterPro" id="IPR025542">
    <property type="entry name" value="YacH"/>
</dbReference>
<dbReference type="GO" id="GO:1990170">
    <property type="term" value="P:stress response to cadmium ion"/>
    <property type="evidence" value="ECO:0007669"/>
    <property type="project" value="TreeGrafter"/>
</dbReference>